<feature type="binding site" evidence="5">
    <location>
        <position position="129"/>
    </location>
    <ligand>
        <name>pyridoxal 5'-phosphate</name>
        <dbReference type="ChEBI" id="CHEBI:597326"/>
    </ligand>
</feature>
<dbReference type="GO" id="GO:0003992">
    <property type="term" value="F:N2-acetyl-L-ornithine:2-oxoglutarate 5-aminotransferase activity"/>
    <property type="evidence" value="ECO:0007669"/>
    <property type="project" value="UniProtKB-UniRule"/>
</dbReference>
<dbReference type="Proteomes" id="UP000053326">
    <property type="component" value="Unassembled WGS sequence"/>
</dbReference>
<dbReference type="Pfam" id="PF00202">
    <property type="entry name" value="Aminotran_3"/>
    <property type="match status" value="1"/>
</dbReference>
<sequence length="392" mass="42564">MGKRYLMQNYAQLPLVVARGEGARVWDAEGRCYLDFVGGIAVNSVGHCHPRVVAAVREQVEQLIHCSNLYWFEPPVELARELSALSGLDRSFFCNSGAEANEAAIKLARRYGYERGKENPEIITFTHSFHGRTLGTLAATGQEKFSQGFTPLPAGFRHVPFNDVGALWEAVTPDTVAVLVEPVQGEGGVYPATGEFMNALAELRDKEGVLLIFDEVQCGLGRTGKFFAFEHYGVRPDILTLAKSLGGGLPIGAAVAREEIARVFRPGAHGSTFGGNPVACAAAGAVLEVLQEEGLVERAAETGAYFKKRLESLREKFPCIREVRGVGLMLGMELDRPGQSLVSLCQERGLLVNCTAEKVIRFLPPLVIGKEDVDQALEIVEQALEVFLADAC</sequence>
<feature type="binding site" evidence="5">
    <location>
        <position position="132"/>
    </location>
    <ligand>
        <name>N(2)-acetyl-L-ornithine</name>
        <dbReference type="ChEBI" id="CHEBI:57805"/>
    </ligand>
</feature>
<organism evidence="6 7">
    <name type="scientific">Thermacetogenium phaeum</name>
    <dbReference type="NCBI Taxonomy" id="85874"/>
    <lineage>
        <taxon>Bacteria</taxon>
        <taxon>Bacillati</taxon>
        <taxon>Bacillota</taxon>
        <taxon>Clostridia</taxon>
        <taxon>Thermoanaerobacterales</taxon>
        <taxon>Thermoanaerobacteraceae</taxon>
        <taxon>Thermacetogenium</taxon>
    </lineage>
</organism>
<comment type="cofactor">
    <cofactor evidence="5">
        <name>pyridoxal 5'-phosphate</name>
        <dbReference type="ChEBI" id="CHEBI:597326"/>
    </cofactor>
    <text evidence="5">Binds 1 pyridoxal phosphate per subunit.</text>
</comment>
<dbReference type="Gene3D" id="3.90.1150.10">
    <property type="entry name" value="Aspartate Aminotransferase, domain 1"/>
    <property type="match status" value="1"/>
</dbReference>
<dbReference type="PANTHER" id="PTHR11986:SF79">
    <property type="entry name" value="ACETYLORNITHINE AMINOTRANSFERASE, MITOCHONDRIAL"/>
    <property type="match status" value="1"/>
</dbReference>
<accession>A0A101FGG7</accession>
<keyword evidence="3 5" id="KW-0808">Transferase</keyword>
<evidence type="ECO:0000256" key="1">
    <source>
        <dbReference type="ARBA" id="ARBA00022576"/>
    </source>
</evidence>
<dbReference type="GO" id="GO:0006526">
    <property type="term" value="P:L-arginine biosynthetic process"/>
    <property type="evidence" value="ECO:0007669"/>
    <property type="project" value="UniProtKB-UniRule"/>
</dbReference>
<proteinExistence type="inferred from homology"/>
<gene>
    <name evidence="5" type="primary">argD</name>
    <name evidence="6" type="ORF">XD66_0688</name>
</gene>
<dbReference type="NCBIfam" id="NF002325">
    <property type="entry name" value="PRK01278.1"/>
    <property type="match status" value="1"/>
</dbReference>
<dbReference type="PIRSF" id="PIRSF000521">
    <property type="entry name" value="Transaminase_4ab_Lys_Orn"/>
    <property type="match status" value="1"/>
</dbReference>
<reference evidence="7" key="1">
    <citation type="journal article" date="2015" name="MBio">
        <title>Genome-Resolved Metagenomic Analysis Reveals Roles for Candidate Phyla and Other Microbial Community Members in Biogeochemical Transformations in Oil Reservoirs.</title>
        <authorList>
            <person name="Hu P."/>
            <person name="Tom L."/>
            <person name="Singh A."/>
            <person name="Thomas B.C."/>
            <person name="Baker B.J."/>
            <person name="Piceno Y.M."/>
            <person name="Andersen G.L."/>
            <person name="Banfield J.F."/>
        </authorList>
    </citation>
    <scope>NUCLEOTIDE SEQUENCE [LARGE SCALE GENOMIC DNA]</scope>
</reference>
<evidence type="ECO:0000313" key="6">
    <source>
        <dbReference type="EMBL" id="KUK36605.1"/>
    </source>
</evidence>
<dbReference type="EMBL" id="LGFO01000068">
    <property type="protein sequence ID" value="KUK36605.1"/>
    <property type="molecule type" value="Genomic_DNA"/>
</dbReference>
<keyword evidence="2 5" id="KW-0028">Amino-acid biosynthesis</keyword>
<feature type="binding site" evidence="5">
    <location>
        <begin position="214"/>
        <end position="217"/>
    </location>
    <ligand>
        <name>pyridoxal 5'-phosphate</name>
        <dbReference type="ChEBI" id="CHEBI:597326"/>
    </ligand>
</feature>
<keyword evidence="4 5" id="KW-0663">Pyridoxal phosphate</keyword>
<dbReference type="UniPathway" id="UPA00068">
    <property type="reaction ID" value="UER00109"/>
</dbReference>
<dbReference type="EC" id="2.6.1.11" evidence="5"/>
<protein>
    <recommendedName>
        <fullName evidence="5">Acetylornithine aminotransferase</fullName>
        <shortName evidence="5">ACOAT</shortName>
        <ecNumber evidence="5">2.6.1.11</ecNumber>
    </recommendedName>
</protein>
<dbReference type="AlphaFoldDB" id="A0A101FGG7"/>
<comment type="pathway">
    <text evidence="5">Amino-acid biosynthesis; L-arginine biosynthesis; N(2)-acetyl-L-ornithine from L-glutamate: step 4/4.</text>
</comment>
<evidence type="ECO:0000256" key="4">
    <source>
        <dbReference type="ARBA" id="ARBA00022898"/>
    </source>
</evidence>
<evidence type="ECO:0000313" key="7">
    <source>
        <dbReference type="Proteomes" id="UP000053326"/>
    </source>
</evidence>
<evidence type="ECO:0000256" key="5">
    <source>
        <dbReference type="HAMAP-Rule" id="MF_01107"/>
    </source>
</evidence>
<dbReference type="CDD" id="cd00610">
    <property type="entry name" value="OAT_like"/>
    <property type="match status" value="1"/>
</dbReference>
<dbReference type="InterPro" id="IPR004636">
    <property type="entry name" value="AcOrn/SuccOrn_fam"/>
</dbReference>
<evidence type="ECO:0000256" key="2">
    <source>
        <dbReference type="ARBA" id="ARBA00022605"/>
    </source>
</evidence>
<dbReference type="PANTHER" id="PTHR11986">
    <property type="entry name" value="AMINOTRANSFERASE CLASS III"/>
    <property type="match status" value="1"/>
</dbReference>
<comment type="caution">
    <text evidence="6">The sequence shown here is derived from an EMBL/GenBank/DDBJ whole genome shotgun (WGS) entry which is preliminary data.</text>
</comment>
<keyword evidence="5" id="KW-0055">Arginine biosynthesis</keyword>
<dbReference type="PROSITE" id="PS00600">
    <property type="entry name" value="AA_TRANSFER_CLASS_3"/>
    <property type="match status" value="1"/>
</dbReference>
<keyword evidence="1 5" id="KW-0032">Aminotransferase</keyword>
<feature type="modified residue" description="N6-(pyridoxal phosphate)lysine" evidence="5">
    <location>
        <position position="243"/>
    </location>
</feature>
<feature type="binding site" evidence="5">
    <location>
        <position position="272"/>
    </location>
    <ligand>
        <name>pyridoxal 5'-phosphate</name>
        <dbReference type="ChEBI" id="CHEBI:597326"/>
    </ligand>
</feature>
<dbReference type="HAMAP" id="MF_01107">
    <property type="entry name" value="ArgD_aminotrans_3"/>
    <property type="match status" value="1"/>
</dbReference>
<dbReference type="GO" id="GO:0042802">
    <property type="term" value="F:identical protein binding"/>
    <property type="evidence" value="ECO:0007669"/>
    <property type="project" value="TreeGrafter"/>
</dbReference>
<dbReference type="PATRIC" id="fig|85874.4.peg.20"/>
<comment type="catalytic activity">
    <reaction evidence="5">
        <text>N(2)-acetyl-L-ornithine + 2-oxoglutarate = N-acetyl-L-glutamate 5-semialdehyde + L-glutamate</text>
        <dbReference type="Rhea" id="RHEA:18049"/>
        <dbReference type="ChEBI" id="CHEBI:16810"/>
        <dbReference type="ChEBI" id="CHEBI:29123"/>
        <dbReference type="ChEBI" id="CHEBI:29985"/>
        <dbReference type="ChEBI" id="CHEBI:57805"/>
        <dbReference type="EC" id="2.6.1.11"/>
    </reaction>
</comment>
<dbReference type="InterPro" id="IPR005814">
    <property type="entry name" value="Aminotrans_3"/>
</dbReference>
<feature type="binding site" evidence="5">
    <location>
        <begin position="97"/>
        <end position="98"/>
    </location>
    <ligand>
        <name>pyridoxal 5'-phosphate</name>
        <dbReference type="ChEBI" id="CHEBI:597326"/>
    </ligand>
</feature>
<dbReference type="GO" id="GO:0005737">
    <property type="term" value="C:cytoplasm"/>
    <property type="evidence" value="ECO:0007669"/>
    <property type="project" value="UniProtKB-SubCell"/>
</dbReference>
<dbReference type="FunFam" id="3.40.640.10:FF:000004">
    <property type="entry name" value="Acetylornithine aminotransferase"/>
    <property type="match status" value="1"/>
</dbReference>
<name>A0A101FGG7_9THEO</name>
<comment type="subcellular location">
    <subcellularLocation>
        <location evidence="5">Cytoplasm</location>
    </subcellularLocation>
</comment>
<dbReference type="InterPro" id="IPR049704">
    <property type="entry name" value="Aminotrans_3_PPA_site"/>
</dbReference>
<comment type="subunit">
    <text evidence="5">Homodimer.</text>
</comment>
<evidence type="ECO:0000256" key="3">
    <source>
        <dbReference type="ARBA" id="ARBA00022679"/>
    </source>
</evidence>
<dbReference type="SUPFAM" id="SSF53383">
    <property type="entry name" value="PLP-dependent transferases"/>
    <property type="match status" value="1"/>
</dbReference>
<dbReference type="GO" id="GO:0030170">
    <property type="term" value="F:pyridoxal phosphate binding"/>
    <property type="evidence" value="ECO:0007669"/>
    <property type="project" value="InterPro"/>
</dbReference>
<dbReference type="NCBIfam" id="NF002874">
    <property type="entry name" value="PRK03244.1"/>
    <property type="match status" value="1"/>
</dbReference>
<dbReference type="NCBIfam" id="TIGR00707">
    <property type="entry name" value="argD"/>
    <property type="match status" value="1"/>
</dbReference>
<comment type="miscellaneous">
    <text evidence="5">May also have succinyldiaminopimelate aminotransferase activity, thus carrying out the corresponding step in lysine biosynthesis.</text>
</comment>
<dbReference type="InterPro" id="IPR015421">
    <property type="entry name" value="PyrdxlP-dep_Trfase_major"/>
</dbReference>
<feature type="binding site" evidence="5">
    <location>
        <position position="271"/>
    </location>
    <ligand>
        <name>N(2)-acetyl-L-ornithine</name>
        <dbReference type="ChEBI" id="CHEBI:57805"/>
    </ligand>
</feature>
<dbReference type="InterPro" id="IPR015424">
    <property type="entry name" value="PyrdxlP-dep_Trfase"/>
</dbReference>
<dbReference type="InterPro" id="IPR015422">
    <property type="entry name" value="PyrdxlP-dep_Trfase_small"/>
</dbReference>
<keyword evidence="5" id="KW-0963">Cytoplasm</keyword>
<dbReference type="InterPro" id="IPR050103">
    <property type="entry name" value="Class-III_PLP-dep_AT"/>
</dbReference>
<comment type="similarity">
    <text evidence="5">Belongs to the class-III pyridoxal-phosphate-dependent aminotransferase family. ArgD subfamily.</text>
</comment>
<dbReference type="Gene3D" id="3.40.640.10">
    <property type="entry name" value="Type I PLP-dependent aspartate aminotransferase-like (Major domain)"/>
    <property type="match status" value="1"/>
</dbReference>